<protein>
    <submittedName>
        <fullName evidence="2">Uncharacterized protein</fullName>
    </submittedName>
</protein>
<keyword evidence="3" id="KW-1185">Reference proteome</keyword>
<evidence type="ECO:0000256" key="1">
    <source>
        <dbReference type="SAM" id="MobiDB-lite"/>
    </source>
</evidence>
<dbReference type="EMBL" id="UYRU01076230">
    <property type="protein sequence ID" value="VDN26723.1"/>
    <property type="molecule type" value="Genomic_DNA"/>
</dbReference>
<reference evidence="2 3" key="1">
    <citation type="submission" date="2018-11" db="EMBL/GenBank/DDBJ databases">
        <authorList>
            <consortium name="Pathogen Informatics"/>
        </authorList>
    </citation>
    <scope>NUCLEOTIDE SEQUENCE [LARGE SCALE GENOMIC DNA]</scope>
</reference>
<evidence type="ECO:0000313" key="2">
    <source>
        <dbReference type="EMBL" id="VDN26723.1"/>
    </source>
</evidence>
<accession>A0A3P7MSB0</accession>
<name>A0A3P7MSB0_DIBLA</name>
<sequence>MRAAHPKYVDSVKVSRPVCVYVYHESSVLLVGLMHRCVGSEMLSKPIEKAERPDTFSPPAYASDLLLVISLPNWIIPKHCVRRKKKKATKKADYAEVYLSPESVPLAAAVGTPSPAGPPPPGSQPFYRAATVEAESEEEEEEESEDEEPGDLDSGDLRSTGQILWIRALKLCMHIPTSTALCEELAGSVAISSSSFPPRHAALSLYTHPSMRALALSLSLSHTLPTVTL</sequence>
<gene>
    <name evidence="2" type="ORF">DILT_LOCUS14868</name>
</gene>
<dbReference type="Proteomes" id="UP000281553">
    <property type="component" value="Unassembled WGS sequence"/>
</dbReference>
<evidence type="ECO:0000313" key="3">
    <source>
        <dbReference type="Proteomes" id="UP000281553"/>
    </source>
</evidence>
<feature type="compositionally biased region" description="Acidic residues" evidence="1">
    <location>
        <begin position="134"/>
        <end position="154"/>
    </location>
</feature>
<organism evidence="2 3">
    <name type="scientific">Dibothriocephalus latus</name>
    <name type="common">Fish tapeworm</name>
    <name type="synonym">Diphyllobothrium latum</name>
    <dbReference type="NCBI Taxonomy" id="60516"/>
    <lineage>
        <taxon>Eukaryota</taxon>
        <taxon>Metazoa</taxon>
        <taxon>Spiralia</taxon>
        <taxon>Lophotrochozoa</taxon>
        <taxon>Platyhelminthes</taxon>
        <taxon>Cestoda</taxon>
        <taxon>Eucestoda</taxon>
        <taxon>Diphyllobothriidea</taxon>
        <taxon>Diphyllobothriidae</taxon>
        <taxon>Dibothriocephalus</taxon>
    </lineage>
</organism>
<dbReference type="AlphaFoldDB" id="A0A3P7MSB0"/>
<feature type="region of interest" description="Disordered" evidence="1">
    <location>
        <begin position="109"/>
        <end position="157"/>
    </location>
</feature>
<proteinExistence type="predicted"/>